<feature type="region of interest" description="Disordered" evidence="11">
    <location>
        <begin position="40"/>
        <end position="176"/>
    </location>
</feature>
<keyword evidence="3 10" id="KW-0813">Transport</keyword>
<evidence type="ECO:0000313" key="14">
    <source>
        <dbReference type="Proteomes" id="UP001319883"/>
    </source>
</evidence>
<dbReference type="Proteomes" id="UP001319883">
    <property type="component" value="Unassembled WGS sequence"/>
</dbReference>
<dbReference type="InterPro" id="IPR006260">
    <property type="entry name" value="TonB/TolA_C"/>
</dbReference>
<keyword evidence="7 10" id="KW-0653">Protein transport</keyword>
<evidence type="ECO:0000313" key="13">
    <source>
        <dbReference type="EMBL" id="MBZ9568667.1"/>
    </source>
</evidence>
<evidence type="ECO:0000259" key="12">
    <source>
        <dbReference type="PROSITE" id="PS52015"/>
    </source>
</evidence>
<reference evidence="13 14" key="1">
    <citation type="submission" date="2021-05" db="EMBL/GenBank/DDBJ databases">
        <title>Petroleum and Energy Research Collection (APPE): ex situ preservation of microbial diversity associated with the oil industry and exploitation of its biotechnological potential.</title>
        <authorList>
            <person name="Paixao C.T.M."/>
            <person name="Gomes M.B."/>
            <person name="Oliveira V.M."/>
        </authorList>
    </citation>
    <scope>NUCLEOTIDE SEQUENCE [LARGE SCALE GENOMIC DNA]</scope>
    <source>
        <strain evidence="13 14">LIT2</strain>
    </source>
</reference>
<sequence>MRHLLGALGGAVLALVLLTLLALLVAPPVDQRPEIQPPMTVALVEAPQQQAPSSEPAPEQAAPRPLAAMPSPPPPAAIPSPSPTQPIAVPTPDLPSPRAPALPLDRRLPELTTQQPEPQPKPASKPEPEPTSRVAEAPAGDSAPKDASQTPAANHGVVNSSRPTRRVPPTYPARAQRRGIEGYVEVRFTIRPDGSVDRDSLRVVDAEPRNVFDRAALKAIADWQFPRASRPREARQRLVFKLRG</sequence>
<dbReference type="Gene3D" id="3.30.2420.10">
    <property type="entry name" value="TonB"/>
    <property type="match status" value="1"/>
</dbReference>
<feature type="compositionally biased region" description="Pro residues" evidence="11">
    <location>
        <begin position="70"/>
        <end position="84"/>
    </location>
</feature>
<keyword evidence="9" id="KW-0472">Membrane</keyword>
<dbReference type="InterPro" id="IPR037682">
    <property type="entry name" value="TonB_C"/>
</dbReference>
<keyword evidence="10" id="KW-0735">Signal-anchor</keyword>
<dbReference type="EMBL" id="JAGXFD010000001">
    <property type="protein sequence ID" value="MBZ9568667.1"/>
    <property type="molecule type" value="Genomic_DNA"/>
</dbReference>
<dbReference type="InterPro" id="IPR051045">
    <property type="entry name" value="TonB-dependent_transducer"/>
</dbReference>
<dbReference type="InterPro" id="IPR003538">
    <property type="entry name" value="TonB"/>
</dbReference>
<protein>
    <recommendedName>
        <fullName evidence="10">Protein TonB</fullName>
    </recommendedName>
</protein>
<gene>
    <name evidence="13" type="ORF">KGQ91_13400</name>
</gene>
<dbReference type="SUPFAM" id="SSF74653">
    <property type="entry name" value="TolA/TonB C-terminal domain"/>
    <property type="match status" value="1"/>
</dbReference>
<proteinExistence type="inferred from homology"/>
<evidence type="ECO:0000256" key="3">
    <source>
        <dbReference type="ARBA" id="ARBA00022448"/>
    </source>
</evidence>
<dbReference type="RefSeq" id="WP_224421187.1">
    <property type="nucleotide sequence ID" value="NZ_JAGXFD010000001.1"/>
</dbReference>
<feature type="compositionally biased region" description="Polar residues" evidence="11">
    <location>
        <begin position="147"/>
        <end position="162"/>
    </location>
</feature>
<evidence type="ECO:0000256" key="9">
    <source>
        <dbReference type="ARBA" id="ARBA00023136"/>
    </source>
</evidence>
<keyword evidence="5 10" id="KW-0997">Cell inner membrane</keyword>
<keyword evidence="14" id="KW-1185">Reference proteome</keyword>
<dbReference type="Pfam" id="PF03544">
    <property type="entry name" value="TonB_C"/>
    <property type="match status" value="1"/>
</dbReference>
<dbReference type="NCBIfam" id="TIGR01352">
    <property type="entry name" value="tonB_Cterm"/>
    <property type="match status" value="1"/>
</dbReference>
<evidence type="ECO:0000256" key="10">
    <source>
        <dbReference type="RuleBase" id="RU362123"/>
    </source>
</evidence>
<evidence type="ECO:0000256" key="11">
    <source>
        <dbReference type="SAM" id="MobiDB-lite"/>
    </source>
</evidence>
<keyword evidence="8" id="KW-1133">Transmembrane helix</keyword>
<accession>A0ABS7X184</accession>
<evidence type="ECO:0000256" key="7">
    <source>
        <dbReference type="ARBA" id="ARBA00022927"/>
    </source>
</evidence>
<evidence type="ECO:0000256" key="4">
    <source>
        <dbReference type="ARBA" id="ARBA00022475"/>
    </source>
</evidence>
<comment type="similarity">
    <text evidence="2 10">Belongs to the TonB family.</text>
</comment>
<dbReference type="PROSITE" id="PS52015">
    <property type="entry name" value="TONB_CTD"/>
    <property type="match status" value="1"/>
</dbReference>
<organism evidence="13 14">
    <name type="scientific">Modicisalibacter tunisiensis</name>
    <dbReference type="NCBI Taxonomy" id="390637"/>
    <lineage>
        <taxon>Bacteria</taxon>
        <taxon>Pseudomonadati</taxon>
        <taxon>Pseudomonadota</taxon>
        <taxon>Gammaproteobacteria</taxon>
        <taxon>Oceanospirillales</taxon>
        <taxon>Halomonadaceae</taxon>
        <taxon>Modicisalibacter</taxon>
    </lineage>
</organism>
<comment type="function">
    <text evidence="10">Interacts with outer membrane receptor proteins that carry out high-affinity binding and energy dependent uptake into the periplasmic space of specific substrates. It could act to transduce energy from the cytoplasmic membrane to specific energy-requiring processes in the outer membrane, resulting in the release into the periplasm of ligands bound by these outer membrane proteins.</text>
</comment>
<keyword evidence="4 10" id="KW-1003">Cell membrane</keyword>
<evidence type="ECO:0000256" key="6">
    <source>
        <dbReference type="ARBA" id="ARBA00022692"/>
    </source>
</evidence>
<name>A0ABS7X184_9GAMM</name>
<dbReference type="PRINTS" id="PR01374">
    <property type="entry name" value="TONBPROTEIN"/>
</dbReference>
<evidence type="ECO:0000256" key="8">
    <source>
        <dbReference type="ARBA" id="ARBA00022989"/>
    </source>
</evidence>
<dbReference type="PANTHER" id="PTHR33446">
    <property type="entry name" value="PROTEIN TONB-RELATED"/>
    <property type="match status" value="1"/>
</dbReference>
<feature type="domain" description="TonB C-terminal" evidence="12">
    <location>
        <begin position="156"/>
        <end position="244"/>
    </location>
</feature>
<comment type="subcellular location">
    <subcellularLocation>
        <location evidence="1 10">Cell inner membrane</location>
        <topology evidence="1 10">Single-pass membrane protein</topology>
        <orientation evidence="1 10">Periplasmic side</orientation>
    </subcellularLocation>
</comment>
<evidence type="ECO:0000256" key="5">
    <source>
        <dbReference type="ARBA" id="ARBA00022519"/>
    </source>
</evidence>
<evidence type="ECO:0000256" key="2">
    <source>
        <dbReference type="ARBA" id="ARBA00006555"/>
    </source>
</evidence>
<keyword evidence="6" id="KW-0812">Transmembrane</keyword>
<comment type="caution">
    <text evidence="13">The sequence shown here is derived from an EMBL/GenBank/DDBJ whole genome shotgun (WGS) entry which is preliminary data.</text>
</comment>
<feature type="compositionally biased region" description="Low complexity" evidence="11">
    <location>
        <begin position="45"/>
        <end position="69"/>
    </location>
</feature>
<evidence type="ECO:0000256" key="1">
    <source>
        <dbReference type="ARBA" id="ARBA00004383"/>
    </source>
</evidence>
<dbReference type="PANTHER" id="PTHR33446:SF2">
    <property type="entry name" value="PROTEIN TONB"/>
    <property type="match status" value="1"/>
</dbReference>